<protein>
    <submittedName>
        <fullName evidence="1">Uncharacterized protein</fullName>
    </submittedName>
</protein>
<proteinExistence type="predicted"/>
<reference evidence="2" key="1">
    <citation type="submission" date="2014-09" db="EMBL/GenBank/DDBJ databases">
        <authorList>
            <person name="Mudge J."/>
            <person name="Ramaraj T."/>
            <person name="Lindquist I.E."/>
            <person name="Bharti A.K."/>
            <person name="Sundararajan A."/>
            <person name="Cameron C.T."/>
            <person name="Woodward J.E."/>
            <person name="May G.D."/>
            <person name="Brubaker C."/>
            <person name="Broadhvest J."/>
            <person name="Wilkins T.A."/>
        </authorList>
    </citation>
    <scope>NUCLEOTIDE SEQUENCE</scope>
    <source>
        <strain evidence="2">cv. AKA8401</strain>
    </source>
</reference>
<accession>A0A0B0MPU3</accession>
<dbReference type="Proteomes" id="UP000032142">
    <property type="component" value="Unassembled WGS sequence"/>
</dbReference>
<gene>
    <name evidence="1" type="ORF">F383_23723</name>
</gene>
<comment type="caution">
    <text evidence="1">The sequence shown here is derived from an EMBL/GenBank/DDBJ whole genome shotgun (WGS) entry which is preliminary data.</text>
</comment>
<evidence type="ECO:0000313" key="2">
    <source>
        <dbReference type="Proteomes" id="UP000032142"/>
    </source>
</evidence>
<sequence>MTLDTAKVVQPTHQFLVSYLFEHRILLTLKYTSHAYIVRHPLKI</sequence>
<keyword evidence="2" id="KW-1185">Reference proteome</keyword>
<dbReference type="EMBL" id="JRRC01161113">
    <property type="protein sequence ID" value="KHG00961.1"/>
    <property type="molecule type" value="Genomic_DNA"/>
</dbReference>
<organism evidence="1 2">
    <name type="scientific">Gossypium arboreum</name>
    <name type="common">Tree cotton</name>
    <name type="synonym">Gossypium nanking</name>
    <dbReference type="NCBI Taxonomy" id="29729"/>
    <lineage>
        <taxon>Eukaryota</taxon>
        <taxon>Viridiplantae</taxon>
        <taxon>Streptophyta</taxon>
        <taxon>Embryophyta</taxon>
        <taxon>Tracheophyta</taxon>
        <taxon>Spermatophyta</taxon>
        <taxon>Magnoliopsida</taxon>
        <taxon>eudicotyledons</taxon>
        <taxon>Gunneridae</taxon>
        <taxon>Pentapetalae</taxon>
        <taxon>rosids</taxon>
        <taxon>malvids</taxon>
        <taxon>Malvales</taxon>
        <taxon>Malvaceae</taxon>
        <taxon>Malvoideae</taxon>
        <taxon>Gossypium</taxon>
    </lineage>
</organism>
<evidence type="ECO:0000313" key="1">
    <source>
        <dbReference type="EMBL" id="KHG00961.1"/>
    </source>
</evidence>
<dbReference type="AlphaFoldDB" id="A0A0B0MPU3"/>
<name>A0A0B0MPU3_GOSAR</name>